<dbReference type="Proteomes" id="UP000443153">
    <property type="component" value="Unassembled WGS sequence"/>
</dbReference>
<evidence type="ECO:0000313" key="2">
    <source>
        <dbReference type="Proteomes" id="UP000443153"/>
    </source>
</evidence>
<protein>
    <submittedName>
        <fullName evidence="1">Uncharacterized protein</fullName>
    </submittedName>
</protein>
<dbReference type="AlphaFoldDB" id="A0A6I2MNQ1"/>
<keyword evidence="2" id="KW-1185">Reference proteome</keyword>
<name>A0A6I2MNQ1_9FLAO</name>
<accession>A0A6I2MNQ1</accession>
<comment type="caution">
    <text evidence="1">The sequence shown here is derived from an EMBL/GenBank/DDBJ whole genome shotgun (WGS) entry which is preliminary data.</text>
</comment>
<evidence type="ECO:0000313" key="1">
    <source>
        <dbReference type="EMBL" id="MRX65401.1"/>
    </source>
</evidence>
<organism evidence="1 2">
    <name type="scientific">Maribacter luteus</name>
    <dbReference type="NCBI Taxonomy" id="2594478"/>
    <lineage>
        <taxon>Bacteria</taxon>
        <taxon>Pseudomonadati</taxon>
        <taxon>Bacteroidota</taxon>
        <taxon>Flavobacteriia</taxon>
        <taxon>Flavobacteriales</taxon>
        <taxon>Flavobacteriaceae</taxon>
        <taxon>Maribacter</taxon>
    </lineage>
</organism>
<proteinExistence type="predicted"/>
<sequence length="68" mass="7963">MNADLSLDEPMLDNEMSKKFKNLPMGSTKRILPREYRNLFGEVFFPKTNNSNKKSLKLGFPKRVRLQC</sequence>
<dbReference type="EMBL" id="WKJH01000024">
    <property type="protein sequence ID" value="MRX65401.1"/>
    <property type="molecule type" value="Genomic_DNA"/>
</dbReference>
<reference evidence="1 2" key="1">
    <citation type="submission" date="2019-11" db="EMBL/GenBank/DDBJ databases">
        <title>Maribacter lutea sp. nov., a marine bacterium isolated from intertidal sand.</title>
        <authorList>
            <person name="Liu A."/>
        </authorList>
    </citation>
    <scope>NUCLEOTIDE SEQUENCE [LARGE SCALE GENOMIC DNA]</scope>
    <source>
        <strain evidence="1 2">RZ05</strain>
    </source>
</reference>
<dbReference type="RefSeq" id="WP_154368196.1">
    <property type="nucleotide sequence ID" value="NZ_WKJH01000024.1"/>
</dbReference>
<gene>
    <name evidence="1" type="ORF">GJ691_14680</name>
</gene>